<dbReference type="InterPro" id="IPR003591">
    <property type="entry name" value="Leu-rich_rpt_typical-subtyp"/>
</dbReference>
<dbReference type="Pfam" id="PF13855">
    <property type="entry name" value="LRR_8"/>
    <property type="match status" value="1"/>
</dbReference>
<dbReference type="SUPFAM" id="SSF52058">
    <property type="entry name" value="L domain-like"/>
    <property type="match status" value="1"/>
</dbReference>
<gene>
    <name evidence="5" type="ORF">SK128_017236</name>
</gene>
<dbReference type="PROSITE" id="PS51450">
    <property type="entry name" value="LRR"/>
    <property type="match status" value="1"/>
</dbReference>
<dbReference type="InterPro" id="IPR000483">
    <property type="entry name" value="Cys-rich_flank_reg_C"/>
</dbReference>
<evidence type="ECO:0000256" key="3">
    <source>
        <dbReference type="ARBA" id="ARBA00022737"/>
    </source>
</evidence>
<dbReference type="AlphaFoldDB" id="A0AAN8WUK0"/>
<evidence type="ECO:0000256" key="1">
    <source>
        <dbReference type="ARBA" id="ARBA00022614"/>
    </source>
</evidence>
<keyword evidence="2" id="KW-0732">Signal</keyword>
<evidence type="ECO:0000313" key="6">
    <source>
        <dbReference type="Proteomes" id="UP001381693"/>
    </source>
</evidence>
<feature type="domain" description="LRRCT" evidence="4">
    <location>
        <begin position="373"/>
        <end position="422"/>
    </location>
</feature>
<dbReference type="PANTHER" id="PTHR45712:SF22">
    <property type="entry name" value="INSULIN-LIKE GROWTH FACTOR-BINDING PROTEIN COMPLEX ACID LABILE SUBUNIT"/>
    <property type="match status" value="1"/>
</dbReference>
<keyword evidence="1" id="KW-0433">Leucine-rich repeat</keyword>
<dbReference type="SMART" id="SM00082">
    <property type="entry name" value="LRRCT"/>
    <property type="match status" value="1"/>
</dbReference>
<reference evidence="5 6" key="1">
    <citation type="submission" date="2023-11" db="EMBL/GenBank/DDBJ databases">
        <title>Halocaridina rubra genome assembly.</title>
        <authorList>
            <person name="Smith C."/>
        </authorList>
    </citation>
    <scope>NUCLEOTIDE SEQUENCE [LARGE SCALE GENOMIC DNA]</scope>
    <source>
        <strain evidence="5">EP-1</strain>
        <tissue evidence="5">Whole</tissue>
    </source>
</reference>
<dbReference type="Proteomes" id="UP001381693">
    <property type="component" value="Unassembled WGS sequence"/>
</dbReference>
<keyword evidence="3" id="KW-0677">Repeat</keyword>
<dbReference type="InterPro" id="IPR001611">
    <property type="entry name" value="Leu-rich_rpt"/>
</dbReference>
<comment type="caution">
    <text evidence="5">The sequence shown here is derived from an EMBL/GenBank/DDBJ whole genome shotgun (WGS) entry which is preliminary data.</text>
</comment>
<dbReference type="PANTHER" id="PTHR45712">
    <property type="entry name" value="AGAP008170-PA"/>
    <property type="match status" value="1"/>
</dbReference>
<protein>
    <recommendedName>
        <fullName evidence="4">LRRCT domain-containing protein</fullName>
    </recommendedName>
</protein>
<organism evidence="5 6">
    <name type="scientific">Halocaridina rubra</name>
    <name type="common">Hawaiian red shrimp</name>
    <dbReference type="NCBI Taxonomy" id="373956"/>
    <lineage>
        <taxon>Eukaryota</taxon>
        <taxon>Metazoa</taxon>
        <taxon>Ecdysozoa</taxon>
        <taxon>Arthropoda</taxon>
        <taxon>Crustacea</taxon>
        <taxon>Multicrustacea</taxon>
        <taxon>Malacostraca</taxon>
        <taxon>Eumalacostraca</taxon>
        <taxon>Eucarida</taxon>
        <taxon>Decapoda</taxon>
        <taxon>Pleocyemata</taxon>
        <taxon>Caridea</taxon>
        <taxon>Atyoidea</taxon>
        <taxon>Atyidae</taxon>
        <taxon>Halocaridina</taxon>
    </lineage>
</organism>
<dbReference type="Gene3D" id="3.80.10.10">
    <property type="entry name" value="Ribonuclease Inhibitor"/>
    <property type="match status" value="3"/>
</dbReference>
<proteinExistence type="predicted"/>
<sequence>MWCSVGLAGLYYPLDSLECPMNCECAPTSIACEGGIIPKLDPGFAGFEVRDANPPVKVFTTNLAENMKHVVSLHLVSVGLERLEREALAKISRLETLHITHNNIETIMATDFEGCKNLASLNLENNGIRIIENDTFRSLTTLKELSLAHNAIKVLPQTFPKGVQMLNFEDNEIEFIPDFTFHELLSLNLCDNKIHHIHPDQFDLNNLLDLCLGGPNFTVNPALISNEKFPHLEILKLSGHKKGNIYIDDRVQRNILLMVSQSLFNLTLESCTLPNMDIFNARRGNLQVFKASNVAVPFQSRMRIPARFSLSAVEIFDLSGSPGLAKLFLSTPARVSIPELKILRLSSSNITTFPQLVYSGKTPNIEQLDISHNPLHCTCYGLSWIQESVREGTFQLDNEEDTKCTTPEHLQGIPLLTATLCPLELISTTSDLIATINTPVITKVTTKEPTLLNSETAATSVSTSAAVGRTKMTTTITTNFNISSSETAGETWL</sequence>
<dbReference type="InterPro" id="IPR032675">
    <property type="entry name" value="LRR_dom_sf"/>
</dbReference>
<evidence type="ECO:0000313" key="5">
    <source>
        <dbReference type="EMBL" id="KAK7072585.1"/>
    </source>
</evidence>
<evidence type="ECO:0000256" key="2">
    <source>
        <dbReference type="ARBA" id="ARBA00022729"/>
    </source>
</evidence>
<name>A0AAN8WUK0_HALRR</name>
<dbReference type="InterPro" id="IPR050333">
    <property type="entry name" value="SLRP"/>
</dbReference>
<accession>A0AAN8WUK0</accession>
<evidence type="ECO:0000259" key="4">
    <source>
        <dbReference type="SMART" id="SM00082"/>
    </source>
</evidence>
<keyword evidence="6" id="KW-1185">Reference proteome</keyword>
<dbReference type="EMBL" id="JAXCGZ010013416">
    <property type="protein sequence ID" value="KAK7072585.1"/>
    <property type="molecule type" value="Genomic_DNA"/>
</dbReference>
<dbReference type="SMART" id="SM00369">
    <property type="entry name" value="LRR_TYP"/>
    <property type="match status" value="5"/>
</dbReference>